<keyword evidence="2" id="KW-0804">Transcription</keyword>
<proteinExistence type="inferred from homology"/>
<comment type="similarity">
    <text evidence="1">Belongs to the mTERF family.</text>
</comment>
<dbReference type="EMBL" id="GGEC01006141">
    <property type="protein sequence ID" value="MBW86624.1"/>
    <property type="molecule type" value="Transcribed_RNA"/>
</dbReference>
<dbReference type="FunFam" id="1.25.70.10:FF:000026">
    <property type="entry name" value="Mitochondrial transcription termination factor family protein"/>
    <property type="match status" value="1"/>
</dbReference>
<feature type="chain" id="PRO_5015203016" description="Mitochondrial transcription termination factor family protein" evidence="4">
    <location>
        <begin position="24"/>
        <end position="383"/>
    </location>
</feature>
<organism evidence="5">
    <name type="scientific">Rhizophora mucronata</name>
    <name type="common">Asiatic mangrove</name>
    <dbReference type="NCBI Taxonomy" id="61149"/>
    <lineage>
        <taxon>Eukaryota</taxon>
        <taxon>Viridiplantae</taxon>
        <taxon>Streptophyta</taxon>
        <taxon>Embryophyta</taxon>
        <taxon>Tracheophyta</taxon>
        <taxon>Spermatophyta</taxon>
        <taxon>Magnoliopsida</taxon>
        <taxon>eudicotyledons</taxon>
        <taxon>Gunneridae</taxon>
        <taxon>Pentapetalae</taxon>
        <taxon>rosids</taxon>
        <taxon>fabids</taxon>
        <taxon>Malpighiales</taxon>
        <taxon>Rhizophoraceae</taxon>
        <taxon>Rhizophora</taxon>
    </lineage>
</organism>
<dbReference type="PANTHER" id="PTHR13068">
    <property type="entry name" value="CGI-12 PROTEIN-RELATED"/>
    <property type="match status" value="1"/>
</dbReference>
<evidence type="ECO:0000256" key="3">
    <source>
        <dbReference type="ARBA" id="ARBA00022946"/>
    </source>
</evidence>
<evidence type="ECO:0000256" key="4">
    <source>
        <dbReference type="SAM" id="SignalP"/>
    </source>
</evidence>
<evidence type="ECO:0000256" key="2">
    <source>
        <dbReference type="ARBA" id="ARBA00022472"/>
    </source>
</evidence>
<dbReference type="AlphaFoldDB" id="A0A2P2IZG2"/>
<dbReference type="InterPro" id="IPR038538">
    <property type="entry name" value="MTERF_sf"/>
</dbReference>
<accession>A0A2P2IZG2</accession>
<dbReference type="GO" id="GO:0003676">
    <property type="term" value="F:nucleic acid binding"/>
    <property type="evidence" value="ECO:0007669"/>
    <property type="project" value="InterPro"/>
</dbReference>
<keyword evidence="2" id="KW-0806">Transcription termination</keyword>
<feature type="signal peptide" evidence="4">
    <location>
        <begin position="1"/>
        <end position="23"/>
    </location>
</feature>
<protein>
    <recommendedName>
        <fullName evidence="6">Mitochondrial transcription termination factor family protein</fullName>
    </recommendedName>
</protein>
<keyword evidence="4" id="KW-0732">Signal</keyword>
<dbReference type="GO" id="GO:0006353">
    <property type="term" value="P:DNA-templated transcription termination"/>
    <property type="evidence" value="ECO:0007669"/>
    <property type="project" value="UniProtKB-KW"/>
</dbReference>
<evidence type="ECO:0000256" key="1">
    <source>
        <dbReference type="ARBA" id="ARBA00007692"/>
    </source>
</evidence>
<dbReference type="Gene3D" id="1.25.70.10">
    <property type="entry name" value="Transcription termination factor 3, mitochondrial"/>
    <property type="match status" value="1"/>
</dbReference>
<dbReference type="InterPro" id="IPR003690">
    <property type="entry name" value="MTERF"/>
</dbReference>
<dbReference type="SMART" id="SM00733">
    <property type="entry name" value="Mterf"/>
    <property type="match status" value="5"/>
</dbReference>
<keyword evidence="2" id="KW-0805">Transcription regulation</keyword>
<reference evidence="5" key="1">
    <citation type="submission" date="2018-02" db="EMBL/GenBank/DDBJ databases">
        <title>Rhizophora mucronata_Transcriptome.</title>
        <authorList>
            <person name="Meera S.P."/>
            <person name="Sreeshan A."/>
            <person name="Augustine A."/>
        </authorList>
    </citation>
    <scope>NUCLEOTIDE SEQUENCE</scope>
    <source>
        <tissue evidence="5">Leaf</tissue>
    </source>
</reference>
<sequence>MRTRPCSLIEFCFLFVASRRSLCFRETPHGAFPLFAVRWTAATCSTLCQTHVENGFEEDAEQPKDSMEVLRRWGCSENDILKLIGRRPSLRNADLTSLHSKLGLLQDLGITSKDLVKIINCRPRLLSCCISNCFEERTEYLMSLFGSGELLRKAIIRNPSLLTYDLHNTVKPVIALYEQMGVRRGDLITMILSRPTLIPRTSFDKEKMEYILKAGVPKDSKLYKYIVTIVGISRVETIRLKVATFEKWFSEEEVWSLFGRCPILLTLSIDKVQRNMTFVVGVMKIPADVVLKHPFLLSTNLEAVLKPRVLLAAKMEDMNLCPKIKGPLMLTALRMTEKRFLNAFISCHPKGVIEKLLEFYGNAKGIKRLAEASKKSLHQGFPF</sequence>
<keyword evidence="3" id="KW-0809">Transit peptide</keyword>
<dbReference type="PANTHER" id="PTHR13068:SF223">
    <property type="entry name" value="MITOCHONDRIAL TRANSCRIPTION TERMINATION FACTOR FAMILY PROTEIN"/>
    <property type="match status" value="1"/>
</dbReference>
<evidence type="ECO:0008006" key="6">
    <source>
        <dbReference type="Google" id="ProtNLM"/>
    </source>
</evidence>
<evidence type="ECO:0000313" key="5">
    <source>
        <dbReference type="EMBL" id="MBW86624.1"/>
    </source>
</evidence>
<dbReference type="Pfam" id="PF02536">
    <property type="entry name" value="mTERF"/>
    <property type="match status" value="1"/>
</dbReference>
<name>A0A2P2IZG2_RHIMU</name>